<proteinExistence type="predicted"/>
<dbReference type="InterPro" id="IPR013106">
    <property type="entry name" value="Ig_V-set"/>
</dbReference>
<evidence type="ECO:0000256" key="3">
    <source>
        <dbReference type="ARBA" id="ARBA00043265"/>
    </source>
</evidence>
<dbReference type="AlphaFoldDB" id="A0A091DSJ4"/>
<feature type="domain" description="Ig-like" evidence="4">
    <location>
        <begin position="81"/>
        <end position="170"/>
    </location>
</feature>
<name>A0A091DSJ4_FUKDA</name>
<evidence type="ECO:0000256" key="2">
    <source>
        <dbReference type="ARBA" id="ARBA00023130"/>
    </source>
</evidence>
<organism evidence="5 6">
    <name type="scientific">Fukomys damarensis</name>
    <name type="common">Damaraland mole rat</name>
    <name type="synonym">Cryptomys damarensis</name>
    <dbReference type="NCBI Taxonomy" id="885580"/>
    <lineage>
        <taxon>Eukaryota</taxon>
        <taxon>Metazoa</taxon>
        <taxon>Chordata</taxon>
        <taxon>Craniata</taxon>
        <taxon>Vertebrata</taxon>
        <taxon>Euteleostomi</taxon>
        <taxon>Mammalia</taxon>
        <taxon>Eutheria</taxon>
        <taxon>Euarchontoglires</taxon>
        <taxon>Glires</taxon>
        <taxon>Rodentia</taxon>
        <taxon>Hystricomorpha</taxon>
        <taxon>Bathyergidae</taxon>
        <taxon>Fukomys</taxon>
    </lineage>
</organism>
<keyword evidence="3" id="KW-1280">Immunoglobulin</keyword>
<gene>
    <name evidence="5" type="ORF">H920_03478</name>
</gene>
<protein>
    <submittedName>
        <fullName evidence="5">Ig heavy chain V-I region HG3</fullName>
    </submittedName>
</protein>
<dbReference type="Proteomes" id="UP000028990">
    <property type="component" value="Unassembled WGS sequence"/>
</dbReference>
<dbReference type="FunFam" id="2.60.40.10:FF:000556">
    <property type="entry name" value="Immunoglobulin heavy variable 7-81 (non-functional)"/>
    <property type="match status" value="1"/>
</dbReference>
<keyword evidence="1" id="KW-0391">Immunity</keyword>
<evidence type="ECO:0000313" key="6">
    <source>
        <dbReference type="Proteomes" id="UP000028990"/>
    </source>
</evidence>
<dbReference type="InterPro" id="IPR013783">
    <property type="entry name" value="Ig-like_fold"/>
</dbReference>
<dbReference type="GO" id="GO:0019814">
    <property type="term" value="C:immunoglobulin complex"/>
    <property type="evidence" value="ECO:0007669"/>
    <property type="project" value="UniProtKB-KW"/>
</dbReference>
<dbReference type="Gene3D" id="2.60.40.10">
    <property type="entry name" value="Immunoglobulins"/>
    <property type="match status" value="1"/>
</dbReference>
<evidence type="ECO:0000313" key="5">
    <source>
        <dbReference type="EMBL" id="KFO35119.1"/>
    </source>
</evidence>
<dbReference type="PANTHER" id="PTHR23266">
    <property type="entry name" value="IMMUNOGLOBULIN HEAVY CHAIN"/>
    <property type="match status" value="1"/>
</dbReference>
<dbReference type="PROSITE" id="PS50835">
    <property type="entry name" value="IG_LIKE"/>
    <property type="match status" value="1"/>
</dbReference>
<dbReference type="SUPFAM" id="SSF48726">
    <property type="entry name" value="Immunoglobulin"/>
    <property type="match status" value="1"/>
</dbReference>
<dbReference type="InterPro" id="IPR050199">
    <property type="entry name" value="IgHV"/>
</dbReference>
<evidence type="ECO:0000259" key="4">
    <source>
        <dbReference type="PROSITE" id="PS50835"/>
    </source>
</evidence>
<sequence length="170" mass="18984">MMEQKQVVPPFKQNISWGIGLDNFDLQFADEPLQLTPDDNDIGGRLMDGNLQVLSILIILRCAHGQVQLVQSGAEVKRPKESVKISCKASGYTFTDYYMYWVRQGPGQGLGWTGRINPEDGNTEYAQKFQDRVSLTADTSSSTAYMELSGLKSEDTAVYYCERHSVVTTS</sequence>
<dbReference type="InterPro" id="IPR007110">
    <property type="entry name" value="Ig-like_dom"/>
</dbReference>
<accession>A0A091DSJ4</accession>
<keyword evidence="2" id="KW-1064">Adaptive immunity</keyword>
<dbReference type="EMBL" id="KN121884">
    <property type="protein sequence ID" value="KFO35119.1"/>
    <property type="molecule type" value="Genomic_DNA"/>
</dbReference>
<dbReference type="GO" id="GO:0002250">
    <property type="term" value="P:adaptive immune response"/>
    <property type="evidence" value="ECO:0007669"/>
    <property type="project" value="UniProtKB-KW"/>
</dbReference>
<dbReference type="Pfam" id="PF07686">
    <property type="entry name" value="V-set"/>
    <property type="match status" value="1"/>
</dbReference>
<dbReference type="SMART" id="SM00406">
    <property type="entry name" value="IGv"/>
    <property type="match status" value="1"/>
</dbReference>
<reference evidence="5 6" key="1">
    <citation type="submission" date="2013-11" db="EMBL/GenBank/DDBJ databases">
        <title>The Damaraland mole rat (Fukomys damarensis) genome and evolution of African mole rats.</title>
        <authorList>
            <person name="Gladyshev V.N."/>
            <person name="Fang X."/>
        </authorList>
    </citation>
    <scope>NUCLEOTIDE SEQUENCE [LARGE SCALE GENOMIC DNA]</scope>
    <source>
        <tissue evidence="5">Liver</tissue>
    </source>
</reference>
<evidence type="ECO:0000256" key="1">
    <source>
        <dbReference type="ARBA" id="ARBA00022859"/>
    </source>
</evidence>
<dbReference type="GO" id="GO:0005886">
    <property type="term" value="C:plasma membrane"/>
    <property type="evidence" value="ECO:0007669"/>
    <property type="project" value="UniProtKB-ARBA"/>
</dbReference>
<dbReference type="GO" id="GO:0005576">
    <property type="term" value="C:extracellular region"/>
    <property type="evidence" value="ECO:0007669"/>
    <property type="project" value="UniProtKB-ARBA"/>
</dbReference>
<keyword evidence="6" id="KW-1185">Reference proteome</keyword>
<dbReference type="InterPro" id="IPR036179">
    <property type="entry name" value="Ig-like_dom_sf"/>
</dbReference>